<dbReference type="EMBL" id="JACHEB010000012">
    <property type="protein sequence ID" value="MBB5330998.1"/>
    <property type="molecule type" value="Genomic_DNA"/>
</dbReference>
<comment type="caution">
    <text evidence="1">The sequence shown here is derived from an EMBL/GenBank/DDBJ whole genome shotgun (WGS) entry which is preliminary data.</text>
</comment>
<protein>
    <submittedName>
        <fullName evidence="1">Uncharacterized protein</fullName>
    </submittedName>
</protein>
<gene>
    <name evidence="1" type="ORF">HDF14_004635</name>
</gene>
<reference evidence="1 2" key="1">
    <citation type="submission" date="2020-08" db="EMBL/GenBank/DDBJ databases">
        <title>Genomic Encyclopedia of Type Strains, Phase IV (KMG-V): Genome sequencing to study the core and pangenomes of soil and plant-associated prokaryotes.</title>
        <authorList>
            <person name="Whitman W."/>
        </authorList>
    </citation>
    <scope>NUCLEOTIDE SEQUENCE [LARGE SCALE GENOMIC DNA]</scope>
    <source>
        <strain evidence="1 2">X5P2</strain>
    </source>
</reference>
<evidence type="ECO:0000313" key="1">
    <source>
        <dbReference type="EMBL" id="MBB5330998.1"/>
    </source>
</evidence>
<evidence type="ECO:0000313" key="2">
    <source>
        <dbReference type="Proteomes" id="UP000535182"/>
    </source>
</evidence>
<accession>A0A9X0U600</accession>
<keyword evidence="2" id="KW-1185">Reference proteome</keyword>
<proteinExistence type="predicted"/>
<organism evidence="1 2">
    <name type="scientific">Tunturiibacter gelidiferens</name>
    <dbReference type="NCBI Taxonomy" id="3069689"/>
    <lineage>
        <taxon>Bacteria</taxon>
        <taxon>Pseudomonadati</taxon>
        <taxon>Acidobacteriota</taxon>
        <taxon>Terriglobia</taxon>
        <taxon>Terriglobales</taxon>
        <taxon>Acidobacteriaceae</taxon>
        <taxon>Tunturiibacter</taxon>
    </lineage>
</organism>
<dbReference type="RefSeq" id="WP_183980869.1">
    <property type="nucleotide sequence ID" value="NZ_JACHEB010000012.1"/>
</dbReference>
<dbReference type="AlphaFoldDB" id="A0A9X0U600"/>
<name>A0A9X0U600_9BACT</name>
<sequence length="118" mass="12667">MRPLSALVLITSFITVGCHSPYVATTVSNRTGHPIELLEVDYPSASFGTQNLAPGSDFHYRFKVLGSGSMKLLYTDSAHQDHKANGPFLKEGAEGLLSIAITPTGVFWQPDTTVTSGK</sequence>
<dbReference type="PROSITE" id="PS51257">
    <property type="entry name" value="PROKAR_LIPOPROTEIN"/>
    <property type="match status" value="1"/>
</dbReference>
<dbReference type="Proteomes" id="UP000535182">
    <property type="component" value="Unassembled WGS sequence"/>
</dbReference>